<dbReference type="OrthoDB" id="9805134at2"/>
<dbReference type="InterPro" id="IPR009057">
    <property type="entry name" value="Homeodomain-like_sf"/>
</dbReference>
<dbReference type="AlphaFoldDB" id="A0A364VCZ6"/>
<name>A0A364VCZ6_9CORY</name>
<keyword evidence="2 4" id="KW-0238">DNA-binding</keyword>
<dbReference type="Proteomes" id="UP000251047">
    <property type="component" value="Unassembled WGS sequence"/>
</dbReference>
<dbReference type="InterPro" id="IPR001647">
    <property type="entry name" value="HTH_TetR"/>
</dbReference>
<proteinExistence type="predicted"/>
<sequence length="111" mass="11967">MGRNRTFDTAEVLASARVAFERSGYHGTSIGDLLSATGIQRASLYQAFGSKRGVFLAALKAEPTMDLLLVALMDLAAEDPEVRSVCRDALADAEDLVQVLGRQLLLRSGLR</sequence>
<accession>A0A364VCZ6</accession>
<dbReference type="PROSITE" id="PS50977">
    <property type="entry name" value="HTH_TETR_2"/>
    <property type="match status" value="1"/>
</dbReference>
<feature type="domain" description="HTH tetR-type" evidence="5">
    <location>
        <begin position="6"/>
        <end position="66"/>
    </location>
</feature>
<feature type="DNA-binding region" description="H-T-H motif" evidence="4">
    <location>
        <begin position="29"/>
        <end position="48"/>
    </location>
</feature>
<protein>
    <submittedName>
        <fullName evidence="6">TetR/AcrR family transcriptional regulator</fullName>
    </submittedName>
</protein>
<dbReference type="InterPro" id="IPR023772">
    <property type="entry name" value="DNA-bd_HTH_TetR-type_CS"/>
</dbReference>
<reference evidence="6 7" key="1">
    <citation type="journal article" date="2018" name="Syst. Appl. Microbiol.">
        <title>Corynebacterium heidelbergense sp. nov., isolated from the preen glands of Egyptian geese (Alopochen aegyptiacus).</title>
        <authorList>
            <person name="Braun M.S."/>
            <person name="Wang E."/>
            <person name="Zimmermann S."/>
            <person name="Wink M."/>
        </authorList>
    </citation>
    <scope>NUCLEOTIDE SEQUENCE [LARGE SCALE GENOMIC DNA]</scope>
    <source>
        <strain evidence="6 7">DSM 104638</strain>
    </source>
</reference>
<gene>
    <name evidence="6" type="ORF">CWC39_02710</name>
</gene>
<evidence type="ECO:0000256" key="2">
    <source>
        <dbReference type="ARBA" id="ARBA00023125"/>
    </source>
</evidence>
<evidence type="ECO:0000256" key="4">
    <source>
        <dbReference type="PROSITE-ProRule" id="PRU00335"/>
    </source>
</evidence>
<dbReference type="RefSeq" id="WP_112768986.1">
    <property type="nucleotide sequence ID" value="NZ_CP063191.1"/>
</dbReference>
<dbReference type="EMBL" id="PHQP01000012">
    <property type="protein sequence ID" value="RAV34523.1"/>
    <property type="molecule type" value="Genomic_DNA"/>
</dbReference>
<dbReference type="Gene3D" id="1.10.10.60">
    <property type="entry name" value="Homeodomain-like"/>
    <property type="match status" value="1"/>
</dbReference>
<dbReference type="PRINTS" id="PR00455">
    <property type="entry name" value="HTHTETR"/>
</dbReference>
<dbReference type="PANTHER" id="PTHR47506">
    <property type="entry name" value="TRANSCRIPTIONAL REGULATORY PROTEIN"/>
    <property type="match status" value="1"/>
</dbReference>
<dbReference type="GO" id="GO:0003677">
    <property type="term" value="F:DNA binding"/>
    <property type="evidence" value="ECO:0007669"/>
    <property type="project" value="UniProtKB-UniRule"/>
</dbReference>
<evidence type="ECO:0000313" key="6">
    <source>
        <dbReference type="EMBL" id="RAV34523.1"/>
    </source>
</evidence>
<organism evidence="6 7">
    <name type="scientific">Corynebacterium heidelbergense</name>
    <dbReference type="NCBI Taxonomy" id="2055947"/>
    <lineage>
        <taxon>Bacteria</taxon>
        <taxon>Bacillati</taxon>
        <taxon>Actinomycetota</taxon>
        <taxon>Actinomycetes</taxon>
        <taxon>Mycobacteriales</taxon>
        <taxon>Corynebacteriaceae</taxon>
        <taxon>Corynebacterium</taxon>
    </lineage>
</organism>
<dbReference type="Pfam" id="PF00440">
    <property type="entry name" value="TetR_N"/>
    <property type="match status" value="1"/>
</dbReference>
<dbReference type="PANTHER" id="PTHR47506:SF1">
    <property type="entry name" value="HTH-TYPE TRANSCRIPTIONAL REGULATOR YJDC"/>
    <property type="match status" value="1"/>
</dbReference>
<evidence type="ECO:0000313" key="7">
    <source>
        <dbReference type="Proteomes" id="UP000251047"/>
    </source>
</evidence>
<keyword evidence="1" id="KW-0805">Transcription regulation</keyword>
<comment type="caution">
    <text evidence="6">The sequence shown here is derived from an EMBL/GenBank/DDBJ whole genome shotgun (WGS) entry which is preliminary data.</text>
</comment>
<evidence type="ECO:0000259" key="5">
    <source>
        <dbReference type="PROSITE" id="PS50977"/>
    </source>
</evidence>
<dbReference type="SUPFAM" id="SSF46689">
    <property type="entry name" value="Homeodomain-like"/>
    <property type="match status" value="1"/>
</dbReference>
<dbReference type="PROSITE" id="PS01081">
    <property type="entry name" value="HTH_TETR_1"/>
    <property type="match status" value="1"/>
</dbReference>
<evidence type="ECO:0000256" key="1">
    <source>
        <dbReference type="ARBA" id="ARBA00023015"/>
    </source>
</evidence>
<evidence type="ECO:0000256" key="3">
    <source>
        <dbReference type="ARBA" id="ARBA00023163"/>
    </source>
</evidence>
<keyword evidence="3" id="KW-0804">Transcription</keyword>